<proteinExistence type="predicted"/>
<dbReference type="Proteomes" id="UP000709336">
    <property type="component" value="Unassembled WGS sequence"/>
</dbReference>
<sequence>MKKHDHPLLAMSPEQRLNETLKLMVQNEEVWILNDEHGCVMLNTEDEEDGVPVWPTSELAELWATDEWADCKPLRISLSDWMKKWQSGLAGDDLLVMVCPVPGEEGEVLSPEEFSAQLSK</sequence>
<evidence type="ECO:0000313" key="1">
    <source>
        <dbReference type="EMBL" id="NMH61211.1"/>
    </source>
</evidence>
<comment type="caution">
    <text evidence="1">The sequence shown here is derived from an EMBL/GenBank/DDBJ whole genome shotgun (WGS) entry which is preliminary data.</text>
</comment>
<evidence type="ECO:0000313" key="2">
    <source>
        <dbReference type="Proteomes" id="UP000709336"/>
    </source>
</evidence>
<dbReference type="EMBL" id="JAATNW010000007">
    <property type="protein sequence ID" value="NMH61211.1"/>
    <property type="molecule type" value="Genomic_DNA"/>
</dbReference>
<accession>A0ABX1R5M2</accession>
<gene>
    <name evidence="1" type="ORF">HCJ96_14360</name>
</gene>
<dbReference type="InterPro" id="IPR021284">
    <property type="entry name" value="DUF2750"/>
</dbReference>
<organism evidence="1 2">
    <name type="scientific">Alteromonas ponticola</name>
    <dbReference type="NCBI Taxonomy" id="2720613"/>
    <lineage>
        <taxon>Bacteria</taxon>
        <taxon>Pseudomonadati</taxon>
        <taxon>Pseudomonadota</taxon>
        <taxon>Gammaproteobacteria</taxon>
        <taxon>Alteromonadales</taxon>
        <taxon>Alteromonadaceae</taxon>
        <taxon>Alteromonas/Salinimonas group</taxon>
        <taxon>Alteromonas</taxon>
    </lineage>
</organism>
<protein>
    <submittedName>
        <fullName evidence="1">DUF2750 domain-containing protein</fullName>
    </submittedName>
</protein>
<name>A0ABX1R5M2_9ALTE</name>
<reference evidence="1 2" key="1">
    <citation type="submission" date="2020-03" db="EMBL/GenBank/DDBJ databases">
        <title>Alteromonas ponticola sp. nov., isolated from seawater.</title>
        <authorList>
            <person name="Yoon J.-H."/>
            <person name="Kim Y.-O."/>
        </authorList>
    </citation>
    <scope>NUCLEOTIDE SEQUENCE [LARGE SCALE GENOMIC DNA]</scope>
    <source>
        <strain evidence="1 2">MYP5</strain>
    </source>
</reference>
<dbReference type="Pfam" id="PF11042">
    <property type="entry name" value="DUF2750"/>
    <property type="match status" value="1"/>
</dbReference>
<dbReference type="RefSeq" id="WP_169211760.1">
    <property type="nucleotide sequence ID" value="NZ_JAATNW010000007.1"/>
</dbReference>
<keyword evidence="2" id="KW-1185">Reference proteome</keyword>